<reference evidence="1 2" key="1">
    <citation type="submission" date="2024-06" db="EMBL/GenBank/DDBJ databases">
        <title>Sorghum-associated microbial communities from plants grown in Nebraska, USA.</title>
        <authorList>
            <person name="Schachtman D."/>
        </authorList>
    </citation>
    <scope>NUCLEOTIDE SEQUENCE [LARGE SCALE GENOMIC DNA]</scope>
    <source>
        <strain evidence="1 2">1288</strain>
    </source>
</reference>
<keyword evidence="2" id="KW-1185">Reference proteome</keyword>
<evidence type="ECO:0000313" key="2">
    <source>
        <dbReference type="Proteomes" id="UP001549104"/>
    </source>
</evidence>
<proteinExistence type="predicted"/>
<organism evidence="1 2">
    <name type="scientific">Sporosarcina psychrophila</name>
    <name type="common">Bacillus psychrophilus</name>
    <dbReference type="NCBI Taxonomy" id="1476"/>
    <lineage>
        <taxon>Bacteria</taxon>
        <taxon>Bacillati</taxon>
        <taxon>Bacillota</taxon>
        <taxon>Bacilli</taxon>
        <taxon>Bacillales</taxon>
        <taxon>Caryophanaceae</taxon>
        <taxon>Sporosarcina</taxon>
    </lineage>
</organism>
<dbReference type="Proteomes" id="UP001549104">
    <property type="component" value="Unassembled WGS sequence"/>
</dbReference>
<gene>
    <name evidence="1" type="ORF">ABIC55_000676</name>
</gene>
<evidence type="ECO:0000313" key="1">
    <source>
        <dbReference type="EMBL" id="MET3655592.1"/>
    </source>
</evidence>
<comment type="caution">
    <text evidence="1">The sequence shown here is derived from an EMBL/GenBank/DDBJ whole genome shotgun (WGS) entry which is preliminary data.</text>
</comment>
<name>A0ABV2K450_SPOPS</name>
<dbReference type="EMBL" id="JBEPME010000001">
    <property type="protein sequence ID" value="MET3655592.1"/>
    <property type="molecule type" value="Genomic_DNA"/>
</dbReference>
<sequence>MLKPADELIKEYLSIIRGLRCCTALEIMQYHSRKQIGSKENYSEYSYCYWVEGRNNYGL</sequence>
<accession>A0ABV2K450</accession>
<protein>
    <submittedName>
        <fullName evidence="1">Uncharacterized protein</fullName>
    </submittedName>
</protein>